<evidence type="ECO:0000313" key="3">
    <source>
        <dbReference type="Proteomes" id="UP000230423"/>
    </source>
</evidence>
<sequence length="111" mass="12839">MSNAMLQENVQKRNENDQVIRAELEKKYGQQTELVGALQEKQNALAQAESELSVLRRKVDSLEKELKEMPFLKEELRELSEKYASAAERAEQSERALEELGGHLSEYVQFR</sequence>
<gene>
    <name evidence="2" type="ORF">TELCIR_06995</name>
</gene>
<dbReference type="Proteomes" id="UP000230423">
    <property type="component" value="Unassembled WGS sequence"/>
</dbReference>
<name>A0A2G9ULU5_TELCI</name>
<accession>A0A2G9ULU5</accession>
<evidence type="ECO:0000313" key="2">
    <source>
        <dbReference type="EMBL" id="PIO71116.1"/>
    </source>
</evidence>
<organism evidence="2 3">
    <name type="scientific">Teladorsagia circumcincta</name>
    <name type="common">Brown stomach worm</name>
    <name type="synonym">Ostertagia circumcincta</name>
    <dbReference type="NCBI Taxonomy" id="45464"/>
    <lineage>
        <taxon>Eukaryota</taxon>
        <taxon>Metazoa</taxon>
        <taxon>Ecdysozoa</taxon>
        <taxon>Nematoda</taxon>
        <taxon>Chromadorea</taxon>
        <taxon>Rhabditida</taxon>
        <taxon>Rhabditina</taxon>
        <taxon>Rhabditomorpha</taxon>
        <taxon>Strongyloidea</taxon>
        <taxon>Trichostrongylidae</taxon>
        <taxon>Teladorsagia</taxon>
    </lineage>
</organism>
<keyword evidence="3" id="KW-1185">Reference proteome</keyword>
<reference evidence="2 3" key="1">
    <citation type="submission" date="2015-09" db="EMBL/GenBank/DDBJ databases">
        <title>Draft genome of the parasitic nematode Teladorsagia circumcincta isolate WARC Sus (inbred).</title>
        <authorList>
            <person name="Mitreva M."/>
        </authorList>
    </citation>
    <scope>NUCLEOTIDE SEQUENCE [LARGE SCALE GENOMIC DNA]</scope>
    <source>
        <strain evidence="2 3">S</strain>
    </source>
</reference>
<keyword evidence="1" id="KW-0175">Coiled coil</keyword>
<feature type="coiled-coil region" evidence="1">
    <location>
        <begin position="21"/>
        <end position="96"/>
    </location>
</feature>
<proteinExistence type="predicted"/>
<protein>
    <submittedName>
        <fullName evidence="2">Uncharacterized protein</fullName>
    </submittedName>
</protein>
<dbReference type="EMBL" id="KZ346049">
    <property type="protein sequence ID" value="PIO71116.1"/>
    <property type="molecule type" value="Genomic_DNA"/>
</dbReference>
<dbReference type="OrthoDB" id="79871at2759"/>
<dbReference type="SUPFAM" id="SSF57997">
    <property type="entry name" value="Tropomyosin"/>
    <property type="match status" value="1"/>
</dbReference>
<dbReference type="AlphaFoldDB" id="A0A2G9ULU5"/>
<evidence type="ECO:0000256" key="1">
    <source>
        <dbReference type="SAM" id="Coils"/>
    </source>
</evidence>